<keyword evidence="3" id="KW-1185">Reference proteome</keyword>
<dbReference type="PANTHER" id="PTHR11895:SF176">
    <property type="entry name" value="AMIDASE AMID-RELATED"/>
    <property type="match status" value="1"/>
</dbReference>
<dbReference type="InterPro" id="IPR036928">
    <property type="entry name" value="AS_sf"/>
</dbReference>
<feature type="domain" description="Amidase" evidence="1">
    <location>
        <begin position="30"/>
        <end position="433"/>
    </location>
</feature>
<accession>A0ABS1FFL1</accession>
<protein>
    <submittedName>
        <fullName evidence="2">Amidase</fullName>
    </submittedName>
</protein>
<evidence type="ECO:0000313" key="2">
    <source>
        <dbReference type="EMBL" id="MBK1842221.1"/>
    </source>
</evidence>
<organism evidence="2 3">
    <name type="scientific">Azospirillum endophyticum</name>
    <dbReference type="NCBI Taxonomy" id="2800326"/>
    <lineage>
        <taxon>Bacteria</taxon>
        <taxon>Pseudomonadati</taxon>
        <taxon>Pseudomonadota</taxon>
        <taxon>Alphaproteobacteria</taxon>
        <taxon>Rhodospirillales</taxon>
        <taxon>Azospirillaceae</taxon>
        <taxon>Azospirillum</taxon>
    </lineage>
</organism>
<proteinExistence type="predicted"/>
<dbReference type="InterPro" id="IPR023631">
    <property type="entry name" value="Amidase_dom"/>
</dbReference>
<evidence type="ECO:0000259" key="1">
    <source>
        <dbReference type="Pfam" id="PF01425"/>
    </source>
</evidence>
<evidence type="ECO:0000313" key="3">
    <source>
        <dbReference type="Proteomes" id="UP000652760"/>
    </source>
</evidence>
<dbReference type="Gene3D" id="3.90.1300.10">
    <property type="entry name" value="Amidase signature (AS) domain"/>
    <property type="match status" value="1"/>
</dbReference>
<dbReference type="EMBL" id="JAENHM010000084">
    <property type="protein sequence ID" value="MBK1842221.1"/>
    <property type="molecule type" value="Genomic_DNA"/>
</dbReference>
<dbReference type="InterPro" id="IPR000120">
    <property type="entry name" value="Amidase"/>
</dbReference>
<dbReference type="InterPro" id="IPR020556">
    <property type="entry name" value="Amidase_CS"/>
</dbReference>
<dbReference type="PANTHER" id="PTHR11895">
    <property type="entry name" value="TRANSAMIDASE"/>
    <property type="match status" value="1"/>
</dbReference>
<gene>
    <name evidence="2" type="ORF">JHL17_32975</name>
</gene>
<sequence length="459" mass="47801">MDACHPNGSGLALTQLATALAEGHLSSEAIVSECLDRIHRDDPTLNAFVALADDALSLARESDARRRCGLARGPLDGIPLAVKDLFDVAGLPTRGGSNARPPTPVPASSWPVKRLQDAGMIVLGKTATVELGCGGWGTQSASPPPRNPWNLGEHCVPGGSSSGSAVAVAAGLTPIALGSDTGGSVRIPAGFCGIVGFKPSPGLVPLDGVVPYSPTHDVVGLLGQTVEDVRTVFTALLQGGGPAGGSSQEAVAPLRIGDLDDAELDTVTPEVQALYRSALDSLAQAGHRVGRFRGPERLETYSALAGHVALHEAYAIHGAAIEATPELFGPVVRNRILNGRAKSPHETMIAERRQHQRRFDAAMRGFDVIALPTCPDGAIPVSAVNEDQVPTVFTRFANYLDLPALSIPIGFTARGMPVGLQFAARRHDDAMLLSFAAEAERAIDSPVPGRRATLCRAAV</sequence>
<dbReference type="RefSeq" id="WP_200198883.1">
    <property type="nucleotide sequence ID" value="NZ_JAENHM010000084.1"/>
</dbReference>
<comment type="caution">
    <text evidence="2">The sequence shown here is derived from an EMBL/GenBank/DDBJ whole genome shotgun (WGS) entry which is preliminary data.</text>
</comment>
<dbReference type="Pfam" id="PF01425">
    <property type="entry name" value="Amidase"/>
    <property type="match status" value="1"/>
</dbReference>
<dbReference type="PROSITE" id="PS00571">
    <property type="entry name" value="AMIDASES"/>
    <property type="match status" value="1"/>
</dbReference>
<name>A0ABS1FFL1_9PROT</name>
<reference evidence="3" key="1">
    <citation type="submission" date="2021-01" db="EMBL/GenBank/DDBJ databases">
        <title>Genome public.</title>
        <authorList>
            <person name="Liu C."/>
            <person name="Sun Q."/>
        </authorList>
    </citation>
    <scope>NUCLEOTIDE SEQUENCE [LARGE SCALE GENOMIC DNA]</scope>
    <source>
        <strain evidence="3">YIM B02556</strain>
    </source>
</reference>
<dbReference type="Proteomes" id="UP000652760">
    <property type="component" value="Unassembled WGS sequence"/>
</dbReference>
<dbReference type="SUPFAM" id="SSF75304">
    <property type="entry name" value="Amidase signature (AS) enzymes"/>
    <property type="match status" value="1"/>
</dbReference>